<dbReference type="PANTHER" id="PTHR23502:SF34">
    <property type="entry name" value="PROTEIN HOL1"/>
    <property type="match status" value="1"/>
</dbReference>
<evidence type="ECO:0000313" key="9">
    <source>
        <dbReference type="Proteomes" id="UP000761534"/>
    </source>
</evidence>
<keyword evidence="3 6" id="KW-1133">Transmembrane helix</keyword>
<evidence type="ECO:0000256" key="5">
    <source>
        <dbReference type="SAM" id="MobiDB-lite"/>
    </source>
</evidence>
<dbReference type="Proteomes" id="UP000761534">
    <property type="component" value="Unassembled WGS sequence"/>
</dbReference>
<dbReference type="GO" id="GO:0005886">
    <property type="term" value="C:plasma membrane"/>
    <property type="evidence" value="ECO:0007669"/>
    <property type="project" value="TreeGrafter"/>
</dbReference>
<feature type="transmembrane region" description="Helical" evidence="6">
    <location>
        <begin position="126"/>
        <end position="143"/>
    </location>
</feature>
<gene>
    <name evidence="8" type="ORF">TRICI_006822</name>
</gene>
<dbReference type="SUPFAM" id="SSF103473">
    <property type="entry name" value="MFS general substrate transporter"/>
    <property type="match status" value="1"/>
</dbReference>
<keyword evidence="4 6" id="KW-0472">Membrane</keyword>
<feature type="transmembrane region" description="Helical" evidence="6">
    <location>
        <begin position="186"/>
        <end position="207"/>
    </location>
</feature>
<dbReference type="AlphaFoldDB" id="A0A642UJZ7"/>
<organism evidence="8 9">
    <name type="scientific">Trichomonascus ciferrii</name>
    <dbReference type="NCBI Taxonomy" id="44093"/>
    <lineage>
        <taxon>Eukaryota</taxon>
        <taxon>Fungi</taxon>
        <taxon>Dikarya</taxon>
        <taxon>Ascomycota</taxon>
        <taxon>Saccharomycotina</taxon>
        <taxon>Dipodascomycetes</taxon>
        <taxon>Dipodascales</taxon>
        <taxon>Trichomonascaceae</taxon>
        <taxon>Trichomonascus</taxon>
        <taxon>Trichomonascus ciferrii complex</taxon>
    </lineage>
</organism>
<dbReference type="OrthoDB" id="5215911at2759"/>
<evidence type="ECO:0000256" key="2">
    <source>
        <dbReference type="ARBA" id="ARBA00022692"/>
    </source>
</evidence>
<protein>
    <recommendedName>
        <fullName evidence="7">Major facilitator superfamily (MFS) profile domain-containing protein</fullName>
    </recommendedName>
</protein>
<dbReference type="FunFam" id="1.20.1250.20:FF:000224">
    <property type="entry name" value="MFS transporter, putative"/>
    <property type="match status" value="1"/>
</dbReference>
<dbReference type="VEuPathDB" id="FungiDB:TRICI_006822"/>
<feature type="transmembrane region" description="Helical" evidence="6">
    <location>
        <begin position="348"/>
        <end position="372"/>
    </location>
</feature>
<evidence type="ECO:0000256" key="1">
    <source>
        <dbReference type="ARBA" id="ARBA00004141"/>
    </source>
</evidence>
<evidence type="ECO:0000259" key="7">
    <source>
        <dbReference type="PROSITE" id="PS50850"/>
    </source>
</evidence>
<evidence type="ECO:0000256" key="3">
    <source>
        <dbReference type="ARBA" id="ARBA00022989"/>
    </source>
</evidence>
<comment type="subcellular location">
    <subcellularLocation>
        <location evidence="1">Membrane</location>
        <topology evidence="1">Multi-pass membrane protein</topology>
    </subcellularLocation>
</comment>
<feature type="transmembrane region" description="Helical" evidence="6">
    <location>
        <begin position="303"/>
        <end position="322"/>
    </location>
</feature>
<evidence type="ECO:0000256" key="4">
    <source>
        <dbReference type="ARBA" id="ARBA00023136"/>
    </source>
</evidence>
<dbReference type="InterPro" id="IPR011701">
    <property type="entry name" value="MFS"/>
</dbReference>
<feature type="domain" description="Major facilitator superfamily (MFS) profile" evidence="7">
    <location>
        <begin position="58"/>
        <end position="513"/>
    </location>
</feature>
<dbReference type="Gene3D" id="1.20.1250.20">
    <property type="entry name" value="MFS general substrate transporter like domains"/>
    <property type="match status" value="1"/>
</dbReference>
<feature type="region of interest" description="Disordered" evidence="5">
    <location>
        <begin position="246"/>
        <end position="268"/>
    </location>
</feature>
<feature type="transmembrane region" description="Helical" evidence="6">
    <location>
        <begin position="59"/>
        <end position="76"/>
    </location>
</feature>
<name>A0A642UJZ7_9ASCO</name>
<dbReference type="Pfam" id="PF07690">
    <property type="entry name" value="MFS_1"/>
    <property type="match status" value="1"/>
</dbReference>
<dbReference type="GO" id="GO:0022857">
    <property type="term" value="F:transmembrane transporter activity"/>
    <property type="evidence" value="ECO:0007669"/>
    <property type="project" value="InterPro"/>
</dbReference>
<feature type="transmembrane region" description="Helical" evidence="6">
    <location>
        <begin position="457"/>
        <end position="479"/>
    </location>
</feature>
<feature type="transmembrane region" description="Helical" evidence="6">
    <location>
        <begin position="97"/>
        <end position="120"/>
    </location>
</feature>
<feature type="transmembrane region" description="Helical" evidence="6">
    <location>
        <begin position="424"/>
        <end position="445"/>
    </location>
</feature>
<dbReference type="InterPro" id="IPR020846">
    <property type="entry name" value="MFS_dom"/>
</dbReference>
<sequence length="541" mass="60480">MQYDYLYDEEYIPGTESVVADEERLAGQFNIKRRGDLILIPQPSDSPNDPLNWGYWRKVWQFFLLMCVTGLTAATANDAGAGQNGMHEELGISWDSMNVAAGVLFIGIAFSTLLLSPTSFLYGRKISYLICITVGLFGNLWFAKVQNTQDSIWCQLLVGISESCAESQVQLSLSDVFFRHQLGSYLAVYILATSIGTYLGPLIAGYFADGPGWRWIGWSGVIASGILLLALLFSHEETYFDRNAESPITPSVSHDDEKDGQSDEGVETLANPPKTYWQNIAIITPATNIQGFGFKQYLKRLWLQLRVFTFPAVIYSGLQWGAQDAWLTFYMTTQDEDWSLSPWNYSDAGVAIMNVPTLIGALIGCIYGGVLSDKFSEFMARRNGGIREPETRLWLMGLTAIIAPIGMFLFGVGTARYWSWPVPYVGLGFIGFGWGCAGDLSMAYLMDCYPEMVLEGMVGVAFINNMIGCIFTFACSPWIDAQGNFKTYIAIGILEFVFMVLTIPMIYYGKESRRWTKKSYVKFLESRDSIQSPSARHSERS</sequence>
<keyword evidence="2 6" id="KW-0812">Transmembrane</keyword>
<dbReference type="PROSITE" id="PS50850">
    <property type="entry name" value="MFS"/>
    <property type="match status" value="1"/>
</dbReference>
<feature type="transmembrane region" description="Helical" evidence="6">
    <location>
        <begin position="393"/>
        <end position="418"/>
    </location>
</feature>
<dbReference type="GO" id="GO:0000324">
    <property type="term" value="C:fungal-type vacuole"/>
    <property type="evidence" value="ECO:0007669"/>
    <property type="project" value="TreeGrafter"/>
</dbReference>
<dbReference type="CDD" id="cd17323">
    <property type="entry name" value="MFS_Tpo1_MDR_like"/>
    <property type="match status" value="1"/>
</dbReference>
<feature type="transmembrane region" description="Helical" evidence="6">
    <location>
        <begin position="485"/>
        <end position="508"/>
    </location>
</feature>
<proteinExistence type="predicted"/>
<dbReference type="InterPro" id="IPR036259">
    <property type="entry name" value="MFS_trans_sf"/>
</dbReference>
<evidence type="ECO:0000313" key="8">
    <source>
        <dbReference type="EMBL" id="KAA8896867.1"/>
    </source>
</evidence>
<dbReference type="EMBL" id="SWFS01000573">
    <property type="protein sequence ID" value="KAA8896867.1"/>
    <property type="molecule type" value="Genomic_DNA"/>
</dbReference>
<comment type="caution">
    <text evidence="8">The sequence shown here is derived from an EMBL/GenBank/DDBJ whole genome shotgun (WGS) entry which is preliminary data.</text>
</comment>
<keyword evidence="9" id="KW-1185">Reference proteome</keyword>
<reference evidence="8" key="1">
    <citation type="journal article" date="2019" name="G3 (Bethesda)">
        <title>Genome Assemblies of Two Rare Opportunistic Yeast Pathogens: Diutina rugosa (syn. Candida rugosa) and Trichomonascus ciferrii (syn. Candida ciferrii).</title>
        <authorList>
            <person name="Mixao V."/>
            <person name="Saus E."/>
            <person name="Hansen A.P."/>
            <person name="Lass-Florl C."/>
            <person name="Gabaldon T."/>
        </authorList>
    </citation>
    <scope>NUCLEOTIDE SEQUENCE</scope>
    <source>
        <strain evidence="8">CBS 4856</strain>
    </source>
</reference>
<accession>A0A642UJZ7</accession>
<evidence type="ECO:0000256" key="6">
    <source>
        <dbReference type="SAM" id="Phobius"/>
    </source>
</evidence>
<feature type="transmembrane region" description="Helical" evidence="6">
    <location>
        <begin position="213"/>
        <end position="233"/>
    </location>
</feature>
<dbReference type="PANTHER" id="PTHR23502">
    <property type="entry name" value="MAJOR FACILITATOR SUPERFAMILY"/>
    <property type="match status" value="1"/>
</dbReference>